<evidence type="ECO:0000313" key="4">
    <source>
        <dbReference type="Proteomes" id="UP001172082"/>
    </source>
</evidence>
<comment type="caution">
    <text evidence="3">The sequence shown here is derived from an EMBL/GenBank/DDBJ whole genome shotgun (WGS) entry which is preliminary data.</text>
</comment>
<feature type="domain" description="Secretion system C-terminal sorting" evidence="2">
    <location>
        <begin position="2810"/>
        <end position="2889"/>
    </location>
</feature>
<organism evidence="3 4">
    <name type="scientific">Splendidivirga corallicola</name>
    <dbReference type="NCBI Taxonomy" id="3051826"/>
    <lineage>
        <taxon>Bacteria</taxon>
        <taxon>Pseudomonadati</taxon>
        <taxon>Bacteroidota</taxon>
        <taxon>Cytophagia</taxon>
        <taxon>Cytophagales</taxon>
        <taxon>Splendidivirgaceae</taxon>
        <taxon>Splendidivirga</taxon>
    </lineage>
</organism>
<feature type="domain" description="DUF4347" evidence="1">
    <location>
        <begin position="38"/>
        <end position="199"/>
    </location>
</feature>
<evidence type="ECO:0000259" key="1">
    <source>
        <dbReference type="Pfam" id="PF14252"/>
    </source>
</evidence>
<sequence>MRRFFLFFIISSYLFFHSKAEINNETNLKVSQSDSEVVVFIDPAIEGYQQLINGIHDAKVITLDSRKDGVAQITQHLNAFSDLQSIHIISHGKPGSFQLGNTNLSYHNISQFEKELKSWQLACSENADLLIYGCRVVSGKYGESLINELHTLTELDIAASEDHTGNTLKRGDWVLESKKGDITTPIIFDNKTISNYPYVFTSGGPDSFGYTYIDSDETGGTIAFEDISGTGTATGLGDEGETTVSMSFDFDFYGTTSRDLRISDNGTILFGAISGTDTRWNNRGSFPTSTYTYIIAPYYDDFYPAASGGQGDIYYQELGTAPNRRFIVQWDDVEHWDLRAGTNGVTFQVVLYEGSNNIDFVYQDTDFGNAGYNDGSNATIGLNKDATDALQYSFNSASLSGVTSVRYSYPTSTTWYSYQTGNWNDPNTWTLDGSVVPSYDNPSSQTPGTSDIVVITSGRTVTVQSSTNNLTIGSITITGNLDLTTSTGHNFGTIRGSGRILMSADNFPGGNATHFVTKDQGEGTVVYQGGGHSLSTDRTFYNVEVDMDATNDIVTLLSDYTINGNLTVKQGIFQINNNSANGRTLSVTEDVEVQSNGQITLGTGNATHNVTLSGDLTNAGTVEFTNQTSVPTTNPTDGIVNVTFDNASAHQTVTCNGPTDFYRIIVDKGTDKTYIVDFQASATSNFNLFGRTNNSGTGTEPNILTNNALDLRAGTIKIGTNINIPNMNSTGTTYTIDSDARLWVENGTVNFGGEWLRVAGELQVSGTGQMTINDHGIYLRDAGGVIVEGNGILNAALLGPSGNGAGHSGFYMQSGGTANIGGRDNDNYGYENYTFSLPYGGNSFTMTGGTLIVDHPINLEQVANDGGGILIGVDNGNYNVTGGKVIMDASRSGVEYKFNSTAPFWDLEIRNSAGGSEEVLISAYTNDGTDPDITSLAAQPLVVLNDLTIAANADFNASGFDVTIGADFTIASGATYTHGVNTTTINGSKNSNFDFAALQTFNNFTINKSDGTDAILIANGAGTAMQINGELRVEKGNLDYDTYTISAQGNVYVADTLGFSNDSGKLLLDGGTTQTITSVGGVFGSVEINNANGISLSGNTSITSELKLNGGVFDINTSKLTMAGASASITGTFSTTAMIQTDGNASDGGLEMYLDANETLTFPIGTDANADVRYTPLVAVLSSFSDDGYISVSPADEVLPTTNGSGGTMLSYYWHVEHRDFTTVPKVTSYTFSGSENDDGTGSAASYPNSWRAGKVLSANPFTRSHEDNTSINNPTGHDINFDGDGTPFDVENADYSAGPSNRFNGQPDVYYSQANGNWNTTTTWRIGDPDTGSNGVPTAGSIVVIRNGHRVNVNAGTEDVGSIQFEHDYGTSPTPDSENVSRLQFWIAGTFELGVVTGTGMISFSATADPTVNGDFGDFGTNVESYFLYFRNGGSTTYTLNNIPTPIPSLMVESASYTIDQAITTNANLVVQGNGDLIPNQDIEVLGDLWVGMWVGGTFHFPSTGAAITLTVNGDVDFTVDPFSDPRDRDLVVDDSGNDLEHRLIVKGDILHGAGNGYDLDLYNASNVRPRAILELQGESDNSYSRTSTSVPEFYRIELDKGTDQSNTFTFSDDFTLSGPTNGNTKALELQNGRLVLNDADIDINLTTGGADFSIANTTVLEVTAGTVNVGGDDSGITLDGLLRINGGTVDMDDAVNNGNNYLQYSSSGNATLEISSGTLTIGSQLRRRTTTSDGILLYTQTGGSVVVGKNAAPEATRGVFEILNAGSDFTHTGGSLTIVRENTNNPSIATVFLDPATSDVAGSTLTIGNTDTPTNQDIGINSMIPLNNLEINGSNSPRVILNVNALTVGGNLTLAANNTLDANGLGLTITGDFTHNGTYTANNNTLTFNSGSSQTYSGSGSGAFYNMTKSGSGTLNFSRGNTVNNVLNISQGTFATGTQSIDLNGKMIHDATHTSTSGNGIVFSGTSAQTLERSGVGTSTLGIITIDNSSGVSIPDGNGYNFNITNRLRLSSGVFDIGSSLLTLGTSADILEVNTFSSTNMIETNNSFTDNGVRKEFLAGTTTDFTFPVGEGIYTPVTINLSDVGHTTGTTAGNLTVRPANEFHPVVNDGSDALGSGDINNVLQYYWTIDANNFDNNFVADLIFTYDDTHVKADEAGMSESDYITARILSDNNPSGNINKNGGTVNTGANTLTFGFSSVDHEGISGDYFAGIDQAIPSQVPTYTATTDGNVDAAIYTPVVPGGGAPQGAIVVVDPGVTVTINGNGVSLYQTQINGTLDVGTTVNHRLGTVTGTGTLRISGSTLPNGFYNDFFSCSGGGLEYSGSTDYDVLGNITTLSTLTFSGTGERRLANNDINVCNDLTVNGPTFINDNGRDITVQGDLILQTGTFETGVGNNNNIQGNLTLNGGTFDGMTGGTNTVDGNVSIAGGTLTVGSGGSLNIEGNLSFTSGTFNGGSGLSKIVLNGSGAQDVSGTFTGASQMHRLEVNNGNGVTFSGNVDINNELLLTNGIIANGSNNLTLNASATVTPSTGSSSSYVNGALRKIMNVSSSFTFPVGSGSRWGYASVNNVSEGGLTWQVEYFNQGAINDAAISNMTPASSSILTMSGNEYWKIADDVGTAPSGSVTAEIGLSWDGSSDVSATQTEREQLEIMAWNTTNSNWDNFGGANFSAGHTQSGGSLTSSTNVTFSERIITLGSTDSANPLPIELIEFNAVAVEGEVKLDWKTASETNNDFFEIQRSEDGENWEVIGILDGAGTTSVVQSYDFTDQRPLFGQSYYRLRQIDFDGQFSYSWVETVYNEFGENNIDARLYPNPTSKDNMNLQVLTQNRENVVSVTLVDLMGKKFFEQKYDPSEFNKDQKIHTIAELRSGIYILIVEQGTKQIKEKIIIE</sequence>
<keyword evidence="4" id="KW-1185">Reference proteome</keyword>
<protein>
    <submittedName>
        <fullName evidence="3">DUF4347 domain-containing protein</fullName>
    </submittedName>
</protein>
<dbReference type="InterPro" id="IPR025592">
    <property type="entry name" value="DUF4347"/>
</dbReference>
<accession>A0ABT8KGX3</accession>
<dbReference type="Proteomes" id="UP001172082">
    <property type="component" value="Unassembled WGS sequence"/>
</dbReference>
<dbReference type="RefSeq" id="WP_346749983.1">
    <property type="nucleotide sequence ID" value="NZ_JAUJEA010000001.1"/>
</dbReference>
<evidence type="ECO:0000313" key="3">
    <source>
        <dbReference type="EMBL" id="MDN5199954.1"/>
    </source>
</evidence>
<evidence type="ECO:0000259" key="2">
    <source>
        <dbReference type="Pfam" id="PF18962"/>
    </source>
</evidence>
<dbReference type="InterPro" id="IPR026444">
    <property type="entry name" value="Secre_tail"/>
</dbReference>
<reference evidence="3" key="1">
    <citation type="submission" date="2023-06" db="EMBL/GenBank/DDBJ databases">
        <title>Genomic of Parafulvivirga corallium.</title>
        <authorList>
            <person name="Wang G."/>
        </authorList>
    </citation>
    <scope>NUCLEOTIDE SEQUENCE</scope>
    <source>
        <strain evidence="3">BMA10</strain>
    </source>
</reference>
<name>A0ABT8KGX3_9BACT</name>
<dbReference type="Pfam" id="PF18962">
    <property type="entry name" value="Por_Secre_tail"/>
    <property type="match status" value="1"/>
</dbReference>
<gene>
    <name evidence="3" type="ORF">QQ008_01240</name>
</gene>
<proteinExistence type="predicted"/>
<dbReference type="EMBL" id="JAUJEA010000001">
    <property type="protein sequence ID" value="MDN5199954.1"/>
    <property type="molecule type" value="Genomic_DNA"/>
</dbReference>
<dbReference type="NCBIfam" id="TIGR04183">
    <property type="entry name" value="Por_Secre_tail"/>
    <property type="match status" value="1"/>
</dbReference>
<dbReference type="Pfam" id="PF14252">
    <property type="entry name" value="DUF4347"/>
    <property type="match status" value="1"/>
</dbReference>